<evidence type="ECO:0000313" key="4">
    <source>
        <dbReference type="Proteomes" id="UP000033852"/>
    </source>
</evidence>
<gene>
    <name evidence="3" type="ORF">UY86_C0006G0010</name>
</gene>
<proteinExistence type="predicted"/>
<evidence type="ECO:0000256" key="2">
    <source>
        <dbReference type="SAM" id="Phobius"/>
    </source>
</evidence>
<evidence type="ECO:0000256" key="1">
    <source>
        <dbReference type="SAM" id="MobiDB-lite"/>
    </source>
</evidence>
<dbReference type="Proteomes" id="UP000033852">
    <property type="component" value="Unassembled WGS sequence"/>
</dbReference>
<dbReference type="EMBL" id="LCRR01000006">
    <property type="protein sequence ID" value="KKW37565.1"/>
    <property type="molecule type" value="Genomic_DNA"/>
</dbReference>
<organism evidence="3 4">
    <name type="scientific">Candidatus Adlerbacteria bacterium GW2011_GWB1_54_7</name>
    <dbReference type="NCBI Taxonomy" id="1618607"/>
    <lineage>
        <taxon>Bacteria</taxon>
        <taxon>Candidatus Adleribacteriota</taxon>
    </lineage>
</organism>
<name>A0A0G1Y326_9BACT</name>
<keyword evidence="2" id="KW-0472">Membrane</keyword>
<keyword evidence="2" id="KW-1133">Transmembrane helix</keyword>
<accession>A0A0G1Y326</accession>
<evidence type="ECO:0000313" key="3">
    <source>
        <dbReference type="EMBL" id="KKW37565.1"/>
    </source>
</evidence>
<keyword evidence="2" id="KW-0812">Transmembrane</keyword>
<reference evidence="3 4" key="1">
    <citation type="journal article" date="2015" name="Nature">
        <title>rRNA introns, odd ribosomes, and small enigmatic genomes across a large radiation of phyla.</title>
        <authorList>
            <person name="Brown C.T."/>
            <person name="Hug L.A."/>
            <person name="Thomas B.C."/>
            <person name="Sharon I."/>
            <person name="Castelle C.J."/>
            <person name="Singh A."/>
            <person name="Wilkins M.J."/>
            <person name="Williams K.H."/>
            <person name="Banfield J.F."/>
        </authorList>
    </citation>
    <scope>NUCLEOTIDE SEQUENCE [LARGE SCALE GENOMIC DNA]</scope>
</reference>
<dbReference type="AlphaFoldDB" id="A0A0G1Y326"/>
<feature type="transmembrane region" description="Helical" evidence="2">
    <location>
        <begin position="134"/>
        <end position="154"/>
    </location>
</feature>
<sequence length="386" mass="41482">MADQTGGDKIDLDKILLPKKESVSPDSAQRVNAGALLEQEQKATLKPADGIQGDALTPGLPKASPLGSAASPAREDGVKPIQTYQRDIERVIEQKNVSVVSVAAAEAERRAQGGTSQKEAAPHPEQNTLLKRTALTIGGILLLAAAAGALYLVLTRDTSVPIAGQLQAPFIFVDDTTIIEVAREDTRAALIQKLDAARKGESLSLGSVARLYPATPAEQEDGVPELLTAPRLLDILAPYLPGELVRTLEPAYLLGIHIFDENQPLLILRVDSYEQGFSGMLAWERTMQGDLSPLFDRKAPLRAATPSAEQKTLTNSSTSPSAVLSSGFTDKIVENRDARVIQNEGGDILLLWTFLSRNTILITTNEYTLREVISRLSSSPIVPLAQ</sequence>
<feature type="region of interest" description="Disordered" evidence="1">
    <location>
        <begin position="40"/>
        <end position="75"/>
    </location>
</feature>
<dbReference type="STRING" id="1618607.UY86_C0006G0010"/>
<protein>
    <submittedName>
        <fullName evidence="3">Uncharacterized protein</fullName>
    </submittedName>
</protein>
<comment type="caution">
    <text evidence="3">The sequence shown here is derived from an EMBL/GenBank/DDBJ whole genome shotgun (WGS) entry which is preliminary data.</text>
</comment>